<proteinExistence type="predicted"/>
<dbReference type="OrthoDB" id="4172970at2759"/>
<dbReference type="HOGENOM" id="CLU_832061_0_0_1"/>
<accession>A0A059IX93</accession>
<sequence length="387" mass="42657">MCIAYSITYKCGHVQYAQDPPCGGPDCSAPSRQIPCHQICINCTDYEYLGLRCSNVSNMEESTTRFEDYLFEPNNFDAEMVDPAICDVDLKGIADDVLTIEGSDSSDMPIDLTGCPPRSPPKLEKSSVEFIRLEAPVRSNYMYPSPVKLFVGWPPLEQQIHTHPGYGDYATTPDEEDFRCPPPAPAPTSASASSYSSSDAVTRLTTPSPSLFRRSNYDSDYLSTDTPENPPFLTRSPTSRELSPTPGARGHETFIEAASAILDIPLSWCGNRTLREFLEEEDEEGYVSDEDEMEEIDYTTDQFTAKMRQPDFHRADCQVFPDLGGPKVSLDDASISDDAKLGAIQKPTRDEDATTKMPPTTTNTMANIIQAIGPFSLASTEAEPSDN</sequence>
<dbReference type="Proteomes" id="UP000024533">
    <property type="component" value="Unassembled WGS sequence"/>
</dbReference>
<feature type="region of interest" description="Disordered" evidence="1">
    <location>
        <begin position="164"/>
        <end position="249"/>
    </location>
</feature>
<dbReference type="AlphaFoldDB" id="A0A059IX93"/>
<dbReference type="OMA" id="HPGYGDY"/>
<reference evidence="2 3" key="1">
    <citation type="submission" date="2014-02" db="EMBL/GenBank/DDBJ databases">
        <title>The Genome Sequence of Trichophyton interdigitale MR816.</title>
        <authorList>
            <consortium name="The Broad Institute Genomics Platform"/>
            <person name="Cuomo C.A."/>
            <person name="White T.C."/>
            <person name="Graser Y."/>
            <person name="Martinez-Rossi N."/>
            <person name="Heitman J."/>
            <person name="Young S.K."/>
            <person name="Zeng Q."/>
            <person name="Gargeya S."/>
            <person name="Abouelleil A."/>
            <person name="Alvarado L."/>
            <person name="Chapman S.B."/>
            <person name="Gainer-Dewar J."/>
            <person name="Goldberg J."/>
            <person name="Griggs A."/>
            <person name="Gujja S."/>
            <person name="Hansen M."/>
            <person name="Howarth C."/>
            <person name="Imamovic A."/>
            <person name="Larimer J."/>
            <person name="Martinez D."/>
            <person name="Murphy C."/>
            <person name="Pearson M.D."/>
            <person name="Persinoti G."/>
            <person name="Poon T."/>
            <person name="Priest M."/>
            <person name="Roberts A.D."/>
            <person name="Saif S."/>
            <person name="Shea T.D."/>
            <person name="Sykes S.N."/>
            <person name="Wortman J."/>
            <person name="Nusbaum C."/>
            <person name="Birren B."/>
        </authorList>
    </citation>
    <scope>NUCLEOTIDE SEQUENCE [LARGE SCALE GENOMIC DNA]</scope>
    <source>
        <strain evidence="2 3">MR816</strain>
    </source>
</reference>
<dbReference type="EMBL" id="AOKY01000875">
    <property type="protein sequence ID" value="KDB20231.1"/>
    <property type="molecule type" value="Genomic_DNA"/>
</dbReference>
<organism evidence="2 3">
    <name type="scientific">Trichophyton interdigitale (strain MR816)</name>
    <dbReference type="NCBI Taxonomy" id="1215338"/>
    <lineage>
        <taxon>Eukaryota</taxon>
        <taxon>Fungi</taxon>
        <taxon>Dikarya</taxon>
        <taxon>Ascomycota</taxon>
        <taxon>Pezizomycotina</taxon>
        <taxon>Eurotiomycetes</taxon>
        <taxon>Eurotiomycetidae</taxon>
        <taxon>Onygenales</taxon>
        <taxon>Arthrodermataceae</taxon>
        <taxon>Trichophyton</taxon>
    </lineage>
</organism>
<evidence type="ECO:0000313" key="2">
    <source>
        <dbReference type="EMBL" id="KDB20231.1"/>
    </source>
</evidence>
<gene>
    <name evidence="2" type="ORF">H109_07817</name>
</gene>
<evidence type="ECO:0000313" key="3">
    <source>
        <dbReference type="Proteomes" id="UP000024533"/>
    </source>
</evidence>
<protein>
    <submittedName>
        <fullName evidence="2">Uncharacterized protein</fullName>
    </submittedName>
</protein>
<evidence type="ECO:0000256" key="1">
    <source>
        <dbReference type="SAM" id="MobiDB-lite"/>
    </source>
</evidence>
<feature type="compositionally biased region" description="Low complexity" evidence="1">
    <location>
        <begin position="187"/>
        <end position="200"/>
    </location>
</feature>
<name>A0A059IX93_TRIIM</name>
<keyword evidence="3" id="KW-1185">Reference proteome</keyword>
<comment type="caution">
    <text evidence="2">The sequence shown here is derived from an EMBL/GenBank/DDBJ whole genome shotgun (WGS) entry which is preliminary data.</text>
</comment>